<comment type="similarity">
    <text evidence="1">Belongs to the NmrA-type oxidoreductase family.</text>
</comment>
<reference evidence="4" key="1">
    <citation type="journal article" date="2020" name="Stud. Mycol.">
        <title>101 Dothideomycetes genomes: a test case for predicting lifestyles and emergence of pathogens.</title>
        <authorList>
            <person name="Haridas S."/>
            <person name="Albert R."/>
            <person name="Binder M."/>
            <person name="Bloem J."/>
            <person name="Labutti K."/>
            <person name="Salamov A."/>
            <person name="Andreopoulos B."/>
            <person name="Baker S."/>
            <person name="Barry K."/>
            <person name="Bills G."/>
            <person name="Bluhm B."/>
            <person name="Cannon C."/>
            <person name="Castanera R."/>
            <person name="Culley D."/>
            <person name="Daum C."/>
            <person name="Ezra D."/>
            <person name="Gonzalez J."/>
            <person name="Henrissat B."/>
            <person name="Kuo A."/>
            <person name="Liang C."/>
            <person name="Lipzen A."/>
            <person name="Lutzoni F."/>
            <person name="Magnuson J."/>
            <person name="Mondo S."/>
            <person name="Nolan M."/>
            <person name="Ohm R."/>
            <person name="Pangilinan J."/>
            <person name="Park H.-J."/>
            <person name="Ramirez L."/>
            <person name="Alfaro M."/>
            <person name="Sun H."/>
            <person name="Tritt A."/>
            <person name="Yoshinaga Y."/>
            <person name="Zwiers L.-H."/>
            <person name="Turgeon B."/>
            <person name="Goodwin S."/>
            <person name="Spatafora J."/>
            <person name="Crous P."/>
            <person name="Grigoriev I."/>
        </authorList>
    </citation>
    <scope>NUCLEOTIDE SEQUENCE</scope>
    <source>
        <strain evidence="4">CBS 115976</strain>
    </source>
</reference>
<name>A0A6A6UJE4_9PEZI</name>
<evidence type="ECO:0000256" key="1">
    <source>
        <dbReference type="ARBA" id="ARBA00006328"/>
    </source>
</evidence>
<sequence length="308" mass="33831">MKTILIVGATGAQGGAVAQYLSTTNEYNTVALTRSATSAHAEALAALPNVKLAVSSVGSGYDTTAFLAAASEADFVLVNTDGFALGEQAETFWGIRLFELAARAGVKHLIYSEWMHAQKDSKMAWTIIRSGPYLQMLSLVMTPTKEEDGSATFNLPLADGAIPFIDLDDFGKYVHWALSHPSQSTGLDFGIATAHVSGNELAETFAAHSQKAAKYNDIPAQYWNAEAWQYLPKGPETKIGFQSTKDDSTLTMTYGENFTNWWNLYKASADNKGLITRDYEFLDKIVPDRTKGLKEWMGKFRLELKEEI</sequence>
<dbReference type="InterPro" id="IPR051164">
    <property type="entry name" value="NmrA-like_oxidored"/>
</dbReference>
<dbReference type="Gene3D" id="3.90.25.10">
    <property type="entry name" value="UDP-galactose 4-epimerase, domain 1"/>
    <property type="match status" value="1"/>
</dbReference>
<evidence type="ECO:0000259" key="3">
    <source>
        <dbReference type="Pfam" id="PF05368"/>
    </source>
</evidence>
<dbReference type="AlphaFoldDB" id="A0A6A6UJE4"/>
<dbReference type="GO" id="GO:0005634">
    <property type="term" value="C:nucleus"/>
    <property type="evidence" value="ECO:0007669"/>
    <property type="project" value="TreeGrafter"/>
</dbReference>
<proteinExistence type="inferred from homology"/>
<evidence type="ECO:0000313" key="5">
    <source>
        <dbReference type="Proteomes" id="UP000799302"/>
    </source>
</evidence>
<dbReference type="OrthoDB" id="300709at2759"/>
<protein>
    <submittedName>
        <fullName evidence="4">NAD(P)-binding protein</fullName>
    </submittedName>
</protein>
<dbReference type="PANTHER" id="PTHR42748:SF14">
    <property type="entry name" value="SNOAL-LIKE DOMAIN-CONTAINING PROTEIN"/>
    <property type="match status" value="1"/>
</dbReference>
<feature type="domain" description="NmrA-like" evidence="3">
    <location>
        <begin position="126"/>
        <end position="222"/>
    </location>
</feature>
<dbReference type="PANTHER" id="PTHR42748">
    <property type="entry name" value="NITROGEN METABOLITE REPRESSION PROTEIN NMRA FAMILY MEMBER"/>
    <property type="match status" value="1"/>
</dbReference>
<evidence type="ECO:0000313" key="4">
    <source>
        <dbReference type="EMBL" id="KAF2671004.1"/>
    </source>
</evidence>
<keyword evidence="5" id="KW-1185">Reference proteome</keyword>
<dbReference type="Pfam" id="PF05368">
    <property type="entry name" value="NmrA"/>
    <property type="match status" value="2"/>
</dbReference>
<organism evidence="4 5">
    <name type="scientific">Microthyrium microscopicum</name>
    <dbReference type="NCBI Taxonomy" id="703497"/>
    <lineage>
        <taxon>Eukaryota</taxon>
        <taxon>Fungi</taxon>
        <taxon>Dikarya</taxon>
        <taxon>Ascomycota</taxon>
        <taxon>Pezizomycotina</taxon>
        <taxon>Dothideomycetes</taxon>
        <taxon>Dothideomycetes incertae sedis</taxon>
        <taxon>Microthyriales</taxon>
        <taxon>Microthyriaceae</taxon>
        <taxon>Microthyrium</taxon>
    </lineage>
</organism>
<dbReference type="InterPro" id="IPR036291">
    <property type="entry name" value="NAD(P)-bd_dom_sf"/>
</dbReference>
<keyword evidence="2" id="KW-0521">NADP</keyword>
<dbReference type="InterPro" id="IPR008030">
    <property type="entry name" value="NmrA-like"/>
</dbReference>
<dbReference type="Proteomes" id="UP000799302">
    <property type="component" value="Unassembled WGS sequence"/>
</dbReference>
<dbReference type="SUPFAM" id="SSF51735">
    <property type="entry name" value="NAD(P)-binding Rossmann-fold domains"/>
    <property type="match status" value="1"/>
</dbReference>
<gene>
    <name evidence="4" type="ORF">BT63DRAFT_438552</name>
</gene>
<feature type="domain" description="NmrA-like" evidence="3">
    <location>
        <begin position="2"/>
        <end position="125"/>
    </location>
</feature>
<evidence type="ECO:0000256" key="2">
    <source>
        <dbReference type="ARBA" id="ARBA00022857"/>
    </source>
</evidence>
<accession>A0A6A6UJE4</accession>
<dbReference type="Gene3D" id="3.40.50.720">
    <property type="entry name" value="NAD(P)-binding Rossmann-like Domain"/>
    <property type="match status" value="2"/>
</dbReference>
<dbReference type="EMBL" id="MU004233">
    <property type="protein sequence ID" value="KAF2671004.1"/>
    <property type="molecule type" value="Genomic_DNA"/>
</dbReference>